<keyword evidence="5" id="KW-0406">Ion transport</keyword>
<sequence length="601" mass="65140">MALELGTNYFGILDYVAVAFTLVISLAIGLYHAIRGGSKQTSEDLLMGGRNMKAIPIAASMLVTYFSAIAIIGYPAEIYSNGIQIFWIHVLLTGICIPAAAYIFMSVLYKLKLTSVYEYFELRFDSVAVRCVASGIFILQMTILTGVALFAPSIALEAFLGLPTWVSVVGIGIIGTVYTAFGGLKAVVWTDVFQFVLIIVGMVTIVTRGFITSGGIYEAFKKANNYGRLELFNWNVDPFERYNTMNFIVGYGIAIICFYGAHQPNVQRYSSLPSFKEAIKAMAWNALFKEFTNILIICTGVSLFATYAGCDPILLGEIKKADQIVPYFFIKELAFIPGMMGIFTSCIFSAVLSTLSSALNSLAAVTWQDFLSRVPYFDSMGNAAKGRVTCVLAAIYGIATIGLAFVAAKLGSIFQVTITVIGAFSGTLGGCFLMGLFAPCTNKVGALVGMLTGLFTTGFMTFQAFVLKVPYSTLPTSLDECPAGTNMTFAKNATIVTSTDFEWPTKLWTVSYILYPFIGSMITIVVGIIASYIGRCFMAKPPKSCHDYLHPLAKFLCCVEPSSDEPVKANGVKPIAISTCKTHGNGNSKGFDNVAFEMKNV</sequence>
<dbReference type="OrthoDB" id="6132759at2759"/>
<evidence type="ECO:0000256" key="7">
    <source>
        <dbReference type="RuleBase" id="RU362091"/>
    </source>
</evidence>
<feature type="transmembrane region" description="Helical" evidence="8">
    <location>
        <begin position="12"/>
        <end position="34"/>
    </location>
</feature>
<dbReference type="AlphaFoldDB" id="A0A8J2PXY8"/>
<dbReference type="GO" id="GO:0005886">
    <property type="term" value="C:plasma membrane"/>
    <property type="evidence" value="ECO:0007669"/>
    <property type="project" value="UniProtKB-SubCell"/>
</dbReference>
<dbReference type="NCBIfam" id="TIGR00813">
    <property type="entry name" value="sss"/>
    <property type="match status" value="1"/>
</dbReference>
<evidence type="ECO:0000256" key="5">
    <source>
        <dbReference type="ARBA" id="ARBA00023065"/>
    </source>
</evidence>
<name>A0A8J2PXY8_9HEXA</name>
<feature type="transmembrane region" description="Helical" evidence="8">
    <location>
        <begin position="444"/>
        <end position="466"/>
    </location>
</feature>
<evidence type="ECO:0000256" key="8">
    <source>
        <dbReference type="SAM" id="Phobius"/>
    </source>
</evidence>
<evidence type="ECO:0000256" key="3">
    <source>
        <dbReference type="ARBA" id="ARBA00022475"/>
    </source>
</evidence>
<dbReference type="PANTHER" id="PTHR42985">
    <property type="entry name" value="SODIUM-COUPLED MONOCARBOXYLATE TRANSPORTER"/>
    <property type="match status" value="1"/>
</dbReference>
<feature type="transmembrane region" description="Helical" evidence="8">
    <location>
        <begin position="328"/>
        <end position="352"/>
    </location>
</feature>
<dbReference type="InterPro" id="IPR001734">
    <property type="entry name" value="Na/solute_symporter"/>
</dbReference>
<feature type="transmembrane region" description="Helical" evidence="8">
    <location>
        <begin position="512"/>
        <end position="533"/>
    </location>
</feature>
<feature type="transmembrane region" description="Helical" evidence="8">
    <location>
        <begin position="241"/>
        <end position="261"/>
    </location>
</feature>
<gene>
    <name evidence="9" type="ORF">AFUS01_LOCUS46761</name>
</gene>
<reference evidence="9" key="1">
    <citation type="submission" date="2021-06" db="EMBL/GenBank/DDBJ databases">
        <authorList>
            <person name="Hodson N. C."/>
            <person name="Mongue J. A."/>
            <person name="Jaron S. K."/>
        </authorList>
    </citation>
    <scope>NUCLEOTIDE SEQUENCE</scope>
</reference>
<comment type="caution">
    <text evidence="9">The sequence shown here is derived from an EMBL/GenBank/DDBJ whole genome shotgun (WGS) entry which is preliminary data.</text>
</comment>
<dbReference type="GO" id="GO:0015293">
    <property type="term" value="F:symporter activity"/>
    <property type="evidence" value="ECO:0007669"/>
    <property type="project" value="TreeGrafter"/>
</dbReference>
<keyword evidence="8" id="KW-0812">Transmembrane</keyword>
<feature type="transmembrane region" description="Helical" evidence="8">
    <location>
        <begin position="413"/>
        <end position="437"/>
    </location>
</feature>
<feature type="transmembrane region" description="Helical" evidence="8">
    <location>
        <begin position="54"/>
        <end position="74"/>
    </location>
</feature>
<dbReference type="PANTHER" id="PTHR42985:SF40">
    <property type="entry name" value="LD47995P-RELATED"/>
    <property type="match status" value="1"/>
</dbReference>
<dbReference type="InterPro" id="IPR051163">
    <property type="entry name" value="Sodium:Solute_Symporter_SSF"/>
</dbReference>
<dbReference type="Proteomes" id="UP000708208">
    <property type="component" value="Unassembled WGS sequence"/>
</dbReference>
<evidence type="ECO:0000313" key="10">
    <source>
        <dbReference type="Proteomes" id="UP000708208"/>
    </source>
</evidence>
<keyword evidence="3" id="KW-1003">Cell membrane</keyword>
<feature type="transmembrane region" description="Helical" evidence="8">
    <location>
        <begin position="388"/>
        <end position="407"/>
    </location>
</feature>
<feature type="transmembrane region" description="Helical" evidence="8">
    <location>
        <begin position="86"/>
        <end position="107"/>
    </location>
</feature>
<keyword evidence="10" id="KW-1185">Reference proteome</keyword>
<protein>
    <submittedName>
        <fullName evidence="9">Uncharacterized protein</fullName>
    </submittedName>
</protein>
<dbReference type="Pfam" id="PF00474">
    <property type="entry name" value="SSF"/>
    <property type="match status" value="1"/>
</dbReference>
<feature type="transmembrane region" description="Helical" evidence="8">
    <location>
        <begin position="158"/>
        <end position="181"/>
    </location>
</feature>
<accession>A0A8J2PXY8</accession>
<feature type="transmembrane region" description="Helical" evidence="8">
    <location>
        <begin position="294"/>
        <end position="316"/>
    </location>
</feature>
<dbReference type="EMBL" id="CAJVCH010571509">
    <property type="protein sequence ID" value="CAG7837689.1"/>
    <property type="molecule type" value="Genomic_DNA"/>
</dbReference>
<keyword evidence="8" id="KW-1133">Transmembrane helix</keyword>
<keyword evidence="4" id="KW-0915">Sodium</keyword>
<dbReference type="CDD" id="cd11492">
    <property type="entry name" value="SLC5sbd_NIS-SMVT"/>
    <property type="match status" value="1"/>
</dbReference>
<evidence type="ECO:0000313" key="9">
    <source>
        <dbReference type="EMBL" id="CAG7837689.1"/>
    </source>
</evidence>
<feature type="transmembrane region" description="Helical" evidence="8">
    <location>
        <begin position="127"/>
        <end position="151"/>
    </location>
</feature>
<evidence type="ECO:0000256" key="2">
    <source>
        <dbReference type="ARBA" id="ARBA00022448"/>
    </source>
</evidence>
<keyword evidence="2" id="KW-0813">Transport</keyword>
<feature type="transmembrane region" description="Helical" evidence="8">
    <location>
        <begin position="193"/>
        <end position="220"/>
    </location>
</feature>
<evidence type="ECO:0000256" key="4">
    <source>
        <dbReference type="ARBA" id="ARBA00023053"/>
    </source>
</evidence>
<keyword evidence="8" id="KW-0472">Membrane</keyword>
<evidence type="ECO:0000256" key="1">
    <source>
        <dbReference type="ARBA" id="ARBA00004651"/>
    </source>
</evidence>
<comment type="subcellular location">
    <subcellularLocation>
        <location evidence="1">Cell membrane</location>
        <topology evidence="1">Multi-pass membrane protein</topology>
    </subcellularLocation>
</comment>
<keyword evidence="6" id="KW-0739">Sodium transport</keyword>
<dbReference type="GO" id="GO:0006814">
    <property type="term" value="P:sodium ion transport"/>
    <property type="evidence" value="ECO:0007669"/>
    <property type="project" value="UniProtKB-KW"/>
</dbReference>
<proteinExistence type="inferred from homology"/>
<dbReference type="PROSITE" id="PS50283">
    <property type="entry name" value="NA_SOLUT_SYMP_3"/>
    <property type="match status" value="1"/>
</dbReference>
<comment type="similarity">
    <text evidence="7">Belongs to the sodium:solute symporter (SSF) (TC 2.A.21) family.</text>
</comment>
<organism evidence="9 10">
    <name type="scientific">Allacma fusca</name>
    <dbReference type="NCBI Taxonomy" id="39272"/>
    <lineage>
        <taxon>Eukaryota</taxon>
        <taxon>Metazoa</taxon>
        <taxon>Ecdysozoa</taxon>
        <taxon>Arthropoda</taxon>
        <taxon>Hexapoda</taxon>
        <taxon>Collembola</taxon>
        <taxon>Symphypleona</taxon>
        <taxon>Sminthuridae</taxon>
        <taxon>Allacma</taxon>
    </lineage>
</organism>
<evidence type="ECO:0000256" key="6">
    <source>
        <dbReference type="ARBA" id="ARBA00023201"/>
    </source>
</evidence>